<dbReference type="NCBIfam" id="TIGR01733">
    <property type="entry name" value="AA-adenyl-dom"/>
    <property type="match status" value="2"/>
</dbReference>
<dbReference type="GO" id="GO:0008610">
    <property type="term" value="P:lipid biosynthetic process"/>
    <property type="evidence" value="ECO:0007669"/>
    <property type="project" value="UniProtKB-ARBA"/>
</dbReference>
<dbReference type="InterPro" id="IPR045851">
    <property type="entry name" value="AMP-bd_C_sf"/>
</dbReference>
<feature type="domain" description="Carrier" evidence="5">
    <location>
        <begin position="2060"/>
        <end position="2134"/>
    </location>
</feature>
<dbReference type="Gene3D" id="3.30.300.30">
    <property type="match status" value="2"/>
</dbReference>
<dbReference type="Pfam" id="PF13193">
    <property type="entry name" value="AMP-binding_C"/>
    <property type="match status" value="2"/>
</dbReference>
<sequence>MDREGAGKRLFERMAARAGGGELSSIPRRAGAAGAGAELSFGQQRLWFLDQLAPGGSEYVMSYAVRVRGGLDVRALSAALSTLVARHEVLRSRFVLGADGEPVQLVDESPGLQVSLVDVDGVDEARLVVEREVRRGFDLSAGGLFRAGVVRVSPVEHVLWLSMHHIVADGWSIGVLCRELGALYSGDAPDLPELPIQYSDFAAWQRERLSGTLLEGRLGYWREQLAGLESLELPLDRARPPVRSHAGGVVDFTVSAAAVRRLRGVSRDRGASLFMTALAAWVVVLARWSGQDDVAVGTPIAGRDRAELEGLIGFFVNTLVLRVDATGDPGFGELVDRVREVVLGAFAHQDLPFERLVEELAPERELGRNPLFQVGFTLDNAGTGEQWTLPGLEVSDFEIERTVAKFDAFCGFAEQADGSLRGELTYSAELFDRASIERMAGHLVQVLEGVAAEPKVGIGEVGMLTEAERRQILNEFNDTAAPFPDGTTIHRMVEARAARTPEAVAVVHGDDELTYGELNAQANRLARLLVARGVGPDTLVAVGMERGLDLIAALLGVLKVGGAYVPVDPEYPAGRLEFMVRDAQAPVLLTQSRYAALFAGITDVEQVLIDGDRDRISEYEDTDLGERSGPRDLAYVIYTSGSTGTPKGVAVEHRSVCNLVGTGSFGDMTERDTFAQCMNFAFDVFALECWSALTAGGRLAIIDKSTVIETPALRAALRRHGATMIVLNAGLFNQHVLECPDVFAGLREGMFGGESVDGSVAQALVSGPYSPDRVINVYGPTEATVGVTYFDVDGSHLGRRAQPIGRPVPNAQALVVDRYGALVPIGVPGELWLGGVGVARGYWRRPELSAERFVRNPFAASGDSPEHVYRTGDLVRWLPDGNLEFLGRVDHQVKIRGLRIELGEIETVLSADPEITTAIVIVREDTPGDKRLVAYCVPADAASVHGGIDVAAVRERAGLKLPAHMVPQWFVALDTIPRSPNGKIDHKALARPEETDRVGAVSTYVAPRTELETTVADVWAELLRVGQVGALDDFFELGGHSLLAMKVINRLRTLAGLHIELKEFFAAPTVEAVAARLRPYTGATTPIIRRDHPADAGAGLSFGQQRLWFLDQLAPGGSEYVMSYAVRLRGGLDERALITALSGLVARHEVLRSRFAVGADGDPVQLVDADCGIEIAVAEADDLDEARSVVEREAGRGFDLSAGGLFRAGVVRVSPVDHILWLSMHHIVADGWSVGVLGRELGALYAAALSGDAPDLPELPIQYSDFAAWQRDWLSGGVLERQLGYWRERLAGLDVLELPVDRPRSAAGSGAGRTVDLRISADAVRRLRGVGSDRGASLFMTALAAWVVVLARWSGQDDVAVGTPIAGRDRAELEGLIGFFVNTLVLRVDATGDPEFGELVDRVREVVLGAFAHQDLPFERLVEELAPERELGRNPLFQVGFVLDNAGTGEQWSLPGLETTPFATEGVQAKVDLLCSLALDADGGLRGQLTYAPELFDAATIERMAGHLARVLEDVAADSEARLGSVGMLTENERRQILEDFNDTVTPFPDNTTLHQLVEQHAARAPEAVAVVHNDGALTYGELNARANRLARHLVTRGVGSNTLVAVGLERGIDLIVAVLGVLKAGGAYVPLDAEYPAERLEFMVRDAQAPVLLTQNRHSDLFAGITDVEQVLIDGDFAQHEDSDLGLRSGPDDLAYVIYTSGSTGTPKGVAVEHRSLCSLVSTGSIVRVTAEDTFAQCCSFSFDAFALEVWTTLTAGATLAVLDKDTILSPVDLRAAIRARGITAIGLTAALFNQQLTECPDLFSGVREVLYGAEAVDRAVADALVAGPFAPGRVTNVYGPTECTVAATGFRLDLSHTDRRAQPIGRPIANTQALVVDRFGALAPVGVAGELWLGGVGVARGYWRRPELTAERFVRNPYSTDAAARVYRTGDLVRWLPDGNLEFLGRIDDQVKIRGLRIELGEIENVLGADPEIRAAVVIVREDTPGDKRLVAYCVPADPAAAIDPAAVRERAARSLPKHMVPPWLVTLDAIPLTPNGKTDRKALPAPDESSARPAYAAPRDELEIALATVWAEVLEIERVGIDDDFFELGGHSLQLVRVVNRLSQAGITTSARQMLQYKTIGLLADEIRGGGTDCAGDAARLTVELARPAATPDAKTVFLVHAGGGSVHWYLNLAREIGTRLRVIGIQAAGLDGMQAPLDDMGSIAARYWDEIRAVQPEGPCLLLGWSYGALVVHEMARQRPAQVEHAFLLEPPMTGRTGRVGEQLRAYAQGYREAAELWLRGQSEQREERRATEQRLRIAAKGLEVAQDKVALDEWLPYEALGKLYVAAMNHGVRPPESPVPATLFTSADVRDAVEGSTYSDGDHAQYLDYWREACAGEPRTVDLPGRHMGMLADAAALDLVVREIAAHASEPVLEYGD</sequence>
<dbReference type="SUPFAM" id="SSF53474">
    <property type="entry name" value="alpha/beta-Hydrolases"/>
    <property type="match status" value="1"/>
</dbReference>
<comment type="cofactor">
    <cofactor evidence="1">
        <name>pantetheine 4'-phosphate</name>
        <dbReference type="ChEBI" id="CHEBI:47942"/>
    </cofactor>
</comment>
<dbReference type="InterPro" id="IPR010071">
    <property type="entry name" value="AA_adenyl_dom"/>
</dbReference>
<dbReference type="Gene3D" id="1.10.1200.10">
    <property type="entry name" value="ACP-like"/>
    <property type="match status" value="2"/>
</dbReference>
<evidence type="ECO:0000256" key="4">
    <source>
        <dbReference type="ARBA" id="ARBA00022553"/>
    </source>
</evidence>
<dbReference type="Pfam" id="PF00550">
    <property type="entry name" value="PP-binding"/>
    <property type="match status" value="2"/>
</dbReference>
<dbReference type="GO" id="GO:0031177">
    <property type="term" value="F:phosphopantetheine binding"/>
    <property type="evidence" value="ECO:0007669"/>
    <property type="project" value="InterPro"/>
</dbReference>
<dbReference type="NCBIfam" id="NF003417">
    <property type="entry name" value="PRK04813.1"/>
    <property type="match status" value="2"/>
</dbReference>
<reference evidence="6" key="1">
    <citation type="submission" date="2021-04" db="EMBL/GenBank/DDBJ databases">
        <title>Genome based classification of Actinospica acidithermotolerans sp. nov., an actinobacterium isolated from an Indonesian hot spring.</title>
        <authorList>
            <person name="Kusuma A.B."/>
            <person name="Putra K.E."/>
            <person name="Nafisah S."/>
            <person name="Loh J."/>
            <person name="Nouioui I."/>
            <person name="Goodfellow M."/>
        </authorList>
    </citation>
    <scope>NUCLEOTIDE SEQUENCE</scope>
    <source>
        <strain evidence="6">MGRD01-02</strain>
    </source>
</reference>
<dbReference type="GO" id="GO:0009366">
    <property type="term" value="C:enterobactin synthetase complex"/>
    <property type="evidence" value="ECO:0007669"/>
    <property type="project" value="TreeGrafter"/>
</dbReference>
<dbReference type="GO" id="GO:0043041">
    <property type="term" value="P:amino acid activation for nonribosomal peptide biosynthetic process"/>
    <property type="evidence" value="ECO:0007669"/>
    <property type="project" value="TreeGrafter"/>
</dbReference>
<dbReference type="Pfam" id="PF00668">
    <property type="entry name" value="Condensation"/>
    <property type="match status" value="2"/>
</dbReference>
<dbReference type="Gene3D" id="3.40.50.1820">
    <property type="entry name" value="alpha/beta hydrolase"/>
    <property type="match status" value="1"/>
</dbReference>
<dbReference type="RefSeq" id="WP_212518076.1">
    <property type="nucleotide sequence ID" value="NZ_JAGSOH010000025.1"/>
</dbReference>
<dbReference type="InterPro" id="IPR001242">
    <property type="entry name" value="Condensation_dom"/>
</dbReference>
<dbReference type="GO" id="GO:0005829">
    <property type="term" value="C:cytosol"/>
    <property type="evidence" value="ECO:0007669"/>
    <property type="project" value="TreeGrafter"/>
</dbReference>
<evidence type="ECO:0000259" key="5">
    <source>
        <dbReference type="PROSITE" id="PS50075"/>
    </source>
</evidence>
<comment type="similarity">
    <text evidence="2">Belongs to the ATP-dependent AMP-binding enzyme family.</text>
</comment>
<dbReference type="SUPFAM" id="SSF56801">
    <property type="entry name" value="Acetyl-CoA synthetase-like"/>
    <property type="match status" value="2"/>
</dbReference>
<dbReference type="PROSITE" id="PS00012">
    <property type="entry name" value="PHOSPHOPANTETHEINE"/>
    <property type="match status" value="2"/>
</dbReference>
<feature type="domain" description="Carrier" evidence="5">
    <location>
        <begin position="1006"/>
        <end position="1081"/>
    </location>
</feature>
<proteinExistence type="inferred from homology"/>
<name>A0A941EDA7_9ACTN</name>
<dbReference type="InterPro" id="IPR000873">
    <property type="entry name" value="AMP-dep_synth/lig_dom"/>
</dbReference>
<dbReference type="InterPro" id="IPR009081">
    <property type="entry name" value="PP-bd_ACP"/>
</dbReference>
<dbReference type="PROSITE" id="PS00455">
    <property type="entry name" value="AMP_BINDING"/>
    <property type="match status" value="2"/>
</dbReference>
<evidence type="ECO:0000256" key="1">
    <source>
        <dbReference type="ARBA" id="ARBA00001957"/>
    </source>
</evidence>
<comment type="caution">
    <text evidence="6">The sequence shown here is derived from an EMBL/GenBank/DDBJ whole genome shotgun (WGS) entry which is preliminary data.</text>
</comment>
<dbReference type="InterPro" id="IPR029058">
    <property type="entry name" value="AB_hydrolase_fold"/>
</dbReference>
<dbReference type="CDD" id="cd19531">
    <property type="entry name" value="LCL_NRPS-like"/>
    <property type="match status" value="2"/>
</dbReference>
<dbReference type="SUPFAM" id="SSF52777">
    <property type="entry name" value="CoA-dependent acyltransferases"/>
    <property type="match status" value="4"/>
</dbReference>
<dbReference type="PROSITE" id="PS50075">
    <property type="entry name" value="CARRIER"/>
    <property type="match status" value="2"/>
</dbReference>
<dbReference type="PANTHER" id="PTHR45527:SF1">
    <property type="entry name" value="FATTY ACID SYNTHASE"/>
    <property type="match status" value="1"/>
</dbReference>
<dbReference type="InterPro" id="IPR020806">
    <property type="entry name" value="PKS_PP-bd"/>
</dbReference>
<dbReference type="PANTHER" id="PTHR45527">
    <property type="entry name" value="NONRIBOSOMAL PEPTIDE SYNTHETASE"/>
    <property type="match status" value="1"/>
</dbReference>
<gene>
    <name evidence="6" type="ORF">KDK95_11495</name>
</gene>
<dbReference type="FunFam" id="3.30.300.30:FF:000010">
    <property type="entry name" value="Enterobactin synthetase component F"/>
    <property type="match status" value="2"/>
</dbReference>
<dbReference type="InterPro" id="IPR006162">
    <property type="entry name" value="Ppantetheine_attach_site"/>
</dbReference>
<dbReference type="FunFam" id="3.40.50.980:FF:000001">
    <property type="entry name" value="Non-ribosomal peptide synthetase"/>
    <property type="match status" value="2"/>
</dbReference>
<evidence type="ECO:0000256" key="2">
    <source>
        <dbReference type="ARBA" id="ARBA00006432"/>
    </source>
</evidence>
<dbReference type="Gene3D" id="3.30.559.30">
    <property type="entry name" value="Nonribosomal peptide synthetase, condensation domain"/>
    <property type="match status" value="2"/>
</dbReference>
<dbReference type="FunFam" id="3.40.50.12780:FF:000012">
    <property type="entry name" value="Non-ribosomal peptide synthetase"/>
    <property type="match status" value="2"/>
</dbReference>
<accession>A0A941EDA7</accession>
<dbReference type="GO" id="GO:0047527">
    <property type="term" value="F:2,3-dihydroxybenzoate-serine ligase activity"/>
    <property type="evidence" value="ECO:0007669"/>
    <property type="project" value="TreeGrafter"/>
</dbReference>
<dbReference type="Gene3D" id="3.40.50.980">
    <property type="match status" value="4"/>
</dbReference>
<protein>
    <submittedName>
        <fullName evidence="6">Amino acid adenylation domain-containing protein</fullName>
    </submittedName>
</protein>
<keyword evidence="7" id="KW-1185">Reference proteome</keyword>
<evidence type="ECO:0000313" key="6">
    <source>
        <dbReference type="EMBL" id="MBR7826929.1"/>
    </source>
</evidence>
<dbReference type="SUPFAM" id="SSF47336">
    <property type="entry name" value="ACP-like"/>
    <property type="match status" value="2"/>
</dbReference>
<evidence type="ECO:0000313" key="7">
    <source>
        <dbReference type="Proteomes" id="UP000676325"/>
    </source>
</evidence>
<dbReference type="Proteomes" id="UP000676325">
    <property type="component" value="Unassembled WGS sequence"/>
</dbReference>
<dbReference type="InterPro" id="IPR036736">
    <property type="entry name" value="ACP-like_sf"/>
</dbReference>
<keyword evidence="4" id="KW-0597">Phosphoprotein</keyword>
<dbReference type="GO" id="GO:0009239">
    <property type="term" value="P:enterobactin biosynthetic process"/>
    <property type="evidence" value="ECO:0007669"/>
    <property type="project" value="TreeGrafter"/>
</dbReference>
<keyword evidence="3" id="KW-0596">Phosphopantetheine</keyword>
<dbReference type="Gene3D" id="3.30.559.10">
    <property type="entry name" value="Chloramphenicol acetyltransferase-like domain"/>
    <property type="match status" value="2"/>
</dbReference>
<dbReference type="EMBL" id="JAGSOH010000025">
    <property type="protein sequence ID" value="MBR7826929.1"/>
    <property type="molecule type" value="Genomic_DNA"/>
</dbReference>
<evidence type="ECO:0000256" key="3">
    <source>
        <dbReference type="ARBA" id="ARBA00022450"/>
    </source>
</evidence>
<dbReference type="Pfam" id="PF00975">
    <property type="entry name" value="Thioesterase"/>
    <property type="match status" value="1"/>
</dbReference>
<dbReference type="InterPro" id="IPR025110">
    <property type="entry name" value="AMP-bd_C"/>
</dbReference>
<dbReference type="CDD" id="cd12117">
    <property type="entry name" value="A_NRPS_Srf_like"/>
    <property type="match status" value="2"/>
</dbReference>
<organism evidence="6 7">
    <name type="scientific">Actinospica acidithermotolerans</name>
    <dbReference type="NCBI Taxonomy" id="2828514"/>
    <lineage>
        <taxon>Bacteria</taxon>
        <taxon>Bacillati</taxon>
        <taxon>Actinomycetota</taxon>
        <taxon>Actinomycetes</taxon>
        <taxon>Catenulisporales</taxon>
        <taxon>Actinospicaceae</taxon>
        <taxon>Actinospica</taxon>
    </lineage>
</organism>
<dbReference type="Pfam" id="PF00501">
    <property type="entry name" value="AMP-binding"/>
    <property type="match status" value="2"/>
</dbReference>
<dbReference type="InterPro" id="IPR020845">
    <property type="entry name" value="AMP-binding_CS"/>
</dbReference>
<dbReference type="FunFam" id="2.30.38.10:FF:000001">
    <property type="entry name" value="Non-ribosomal peptide synthetase PvdI"/>
    <property type="match status" value="1"/>
</dbReference>
<dbReference type="Gene3D" id="2.30.38.10">
    <property type="entry name" value="Luciferase, Domain 3"/>
    <property type="match status" value="2"/>
</dbReference>
<dbReference type="InterPro" id="IPR001031">
    <property type="entry name" value="Thioesterase"/>
</dbReference>
<dbReference type="SMART" id="SM00823">
    <property type="entry name" value="PKS_PP"/>
    <property type="match status" value="2"/>
</dbReference>
<dbReference type="FunFam" id="1.10.1200.10:FF:000005">
    <property type="entry name" value="Nonribosomal peptide synthetase 1"/>
    <property type="match status" value="2"/>
</dbReference>
<dbReference type="InterPro" id="IPR023213">
    <property type="entry name" value="CAT-like_dom_sf"/>
</dbReference>